<name>A0A918DE59_9RHOB</name>
<protein>
    <recommendedName>
        <fullName evidence="3">DUF4089 domain-containing protein</fullName>
    </recommendedName>
</protein>
<dbReference type="Pfam" id="PF13318">
    <property type="entry name" value="AtzG-like"/>
    <property type="match status" value="1"/>
</dbReference>
<proteinExistence type="predicted"/>
<gene>
    <name evidence="1" type="ORF">GCM10010991_32110</name>
</gene>
<comment type="caution">
    <text evidence="1">The sequence shown here is derived from an EMBL/GenBank/DDBJ whole genome shotgun (WGS) entry which is preliminary data.</text>
</comment>
<sequence>MNFVPEDTYIDAASGMVGLTIPETWRPGVRRFLGIAAEMAAVLEAVPLEDGELALAPVYRLPGVTHDR</sequence>
<evidence type="ECO:0008006" key="3">
    <source>
        <dbReference type="Google" id="ProtNLM"/>
    </source>
</evidence>
<dbReference type="RefSeq" id="WP_146288084.1">
    <property type="nucleotide sequence ID" value="NZ_BMLP01000008.1"/>
</dbReference>
<organism evidence="1 2">
    <name type="scientific">Gemmobacter aquaticus</name>
    <dbReference type="NCBI Taxonomy" id="490185"/>
    <lineage>
        <taxon>Bacteria</taxon>
        <taxon>Pseudomonadati</taxon>
        <taxon>Pseudomonadota</taxon>
        <taxon>Alphaproteobacteria</taxon>
        <taxon>Rhodobacterales</taxon>
        <taxon>Paracoccaceae</taxon>
        <taxon>Gemmobacter</taxon>
    </lineage>
</organism>
<dbReference type="AlphaFoldDB" id="A0A918DE59"/>
<accession>A0A918DE59</accession>
<evidence type="ECO:0000313" key="1">
    <source>
        <dbReference type="EMBL" id="GGO37077.1"/>
    </source>
</evidence>
<keyword evidence="2" id="KW-1185">Reference proteome</keyword>
<dbReference type="EMBL" id="BMLP01000008">
    <property type="protein sequence ID" value="GGO37077.1"/>
    <property type="molecule type" value="Genomic_DNA"/>
</dbReference>
<dbReference type="OrthoDB" id="7874476at2"/>
<reference evidence="1 2" key="1">
    <citation type="journal article" date="2014" name="Int. J. Syst. Evol. Microbiol.">
        <title>Complete genome sequence of Corynebacterium casei LMG S-19264T (=DSM 44701T), isolated from a smear-ripened cheese.</title>
        <authorList>
            <consortium name="US DOE Joint Genome Institute (JGI-PGF)"/>
            <person name="Walter F."/>
            <person name="Albersmeier A."/>
            <person name="Kalinowski J."/>
            <person name="Ruckert C."/>
        </authorList>
    </citation>
    <scope>NUCLEOTIDE SEQUENCE [LARGE SCALE GENOMIC DNA]</scope>
    <source>
        <strain evidence="1 2">CGMCC 1.7029</strain>
    </source>
</reference>
<dbReference type="Proteomes" id="UP000598196">
    <property type="component" value="Unassembled WGS sequence"/>
</dbReference>
<dbReference type="InterPro" id="IPR025148">
    <property type="entry name" value="AtzG-like"/>
</dbReference>
<evidence type="ECO:0000313" key="2">
    <source>
        <dbReference type="Proteomes" id="UP000598196"/>
    </source>
</evidence>